<gene>
    <name evidence="2" type="ORF">PF021_05420</name>
</gene>
<proteinExistence type="predicted"/>
<evidence type="ECO:0000313" key="3">
    <source>
        <dbReference type="Proteomes" id="UP001210261"/>
    </source>
</evidence>
<feature type="transmembrane region" description="Helical" evidence="1">
    <location>
        <begin position="152"/>
        <end position="176"/>
    </location>
</feature>
<dbReference type="PANTHER" id="PTHR30060">
    <property type="entry name" value="INNER MEMBRANE PROTEIN"/>
    <property type="match status" value="1"/>
</dbReference>
<evidence type="ECO:0000256" key="1">
    <source>
        <dbReference type="SAM" id="Phobius"/>
    </source>
</evidence>
<accession>A0ABT4VEI2</accession>
<dbReference type="EMBL" id="JAQHXR010000002">
    <property type="protein sequence ID" value="MDA3969113.1"/>
    <property type="molecule type" value="Genomic_DNA"/>
</dbReference>
<comment type="caution">
    <text evidence="2">The sequence shown here is derived from an EMBL/GenBank/DDBJ whole genome shotgun (WGS) entry which is preliminary data.</text>
</comment>
<dbReference type="Proteomes" id="UP001210261">
    <property type="component" value="Unassembled WGS sequence"/>
</dbReference>
<dbReference type="Pfam" id="PF03741">
    <property type="entry name" value="TerC"/>
    <property type="match status" value="1"/>
</dbReference>
<feature type="transmembrane region" description="Helical" evidence="1">
    <location>
        <begin position="49"/>
        <end position="69"/>
    </location>
</feature>
<keyword evidence="1" id="KW-0812">Transmembrane</keyword>
<name>A0ABT4VEI2_9HELI</name>
<dbReference type="RefSeq" id="WP_271021409.1">
    <property type="nucleotide sequence ID" value="NZ_JAQHXR010000002.1"/>
</dbReference>
<dbReference type="InterPro" id="IPR005496">
    <property type="entry name" value="Integral_membrane_TerC"/>
</dbReference>
<sequence>MFEWINSPEMWIALATLIGLEIVLGIDNIIFIAILVGRLPQEKRQKARIFGLSLAMATRILLLLSLFWIMKLTEPLFSVFSQEISGRDIILILGGLFLIAKSTLEIHHDIDNAEKQEDENTLKEGAKKGFFAILIQIAILDIVFSLDSVITAVGMVSNIEIMIIAVIVAVGVMMIASKSISEFVDDNPTIKILALAFLILVGVTLVAEGLEFHISKGYIYFAMAFSLGVESINIYIKKKASKKTTKLLKQGYSLLRIKHENINNN</sequence>
<feature type="transmembrane region" description="Helical" evidence="1">
    <location>
        <begin position="89"/>
        <end position="108"/>
    </location>
</feature>
<keyword evidence="1" id="KW-0472">Membrane</keyword>
<evidence type="ECO:0000313" key="2">
    <source>
        <dbReference type="EMBL" id="MDA3969113.1"/>
    </source>
</evidence>
<dbReference type="PANTHER" id="PTHR30060:SF0">
    <property type="entry name" value="COILED-COIL PROTEIN (DUF2040)-RELATED"/>
    <property type="match status" value="1"/>
</dbReference>
<reference evidence="2 3" key="1">
    <citation type="submission" date="2023-01" db="EMBL/GenBank/DDBJ databases">
        <title>Description of Helicobacter ibis sp. nov. isolated from faecal droppings of black-faced ibis (Theristicus melanopis).</title>
        <authorList>
            <person name="Lopez-Cantillo M."/>
            <person name="Vidal-Veuthey B."/>
            <person name="Mella A."/>
            <person name="De La Haba R."/>
            <person name="Collado L."/>
        </authorList>
    </citation>
    <scope>NUCLEOTIDE SEQUENCE [LARGE SCALE GENOMIC DNA]</scope>
    <source>
        <strain evidence="2 3">A82</strain>
    </source>
</reference>
<keyword evidence="3" id="KW-1185">Reference proteome</keyword>
<protein>
    <submittedName>
        <fullName evidence="2">TerC family protein</fullName>
    </submittedName>
</protein>
<feature type="transmembrane region" description="Helical" evidence="1">
    <location>
        <begin position="129"/>
        <end position="146"/>
    </location>
</feature>
<feature type="transmembrane region" description="Helical" evidence="1">
    <location>
        <begin position="218"/>
        <end position="236"/>
    </location>
</feature>
<organism evidence="2 3">
    <name type="scientific">Helicobacter ibis</name>
    <dbReference type="NCBI Taxonomy" id="2962633"/>
    <lineage>
        <taxon>Bacteria</taxon>
        <taxon>Pseudomonadati</taxon>
        <taxon>Campylobacterota</taxon>
        <taxon>Epsilonproteobacteria</taxon>
        <taxon>Campylobacterales</taxon>
        <taxon>Helicobacteraceae</taxon>
        <taxon>Helicobacter</taxon>
    </lineage>
</organism>
<keyword evidence="1" id="KW-1133">Transmembrane helix</keyword>
<feature type="transmembrane region" description="Helical" evidence="1">
    <location>
        <begin position="12"/>
        <end position="37"/>
    </location>
</feature>
<feature type="transmembrane region" description="Helical" evidence="1">
    <location>
        <begin position="188"/>
        <end position="206"/>
    </location>
</feature>